<dbReference type="InterPro" id="IPR029063">
    <property type="entry name" value="SAM-dependent_MTases_sf"/>
</dbReference>
<dbReference type="Proteomes" id="UP000199533">
    <property type="component" value="Unassembled WGS sequence"/>
</dbReference>
<dbReference type="AlphaFoldDB" id="A0A1I3ZEM2"/>
<dbReference type="InterPro" id="IPR013216">
    <property type="entry name" value="Methyltransf_11"/>
</dbReference>
<evidence type="ECO:0000256" key="2">
    <source>
        <dbReference type="ARBA" id="ARBA00004746"/>
    </source>
</evidence>
<dbReference type="EC" id="2.1.1.197" evidence="3 8"/>
<dbReference type="OrthoDB" id="9760689at2"/>
<evidence type="ECO:0000313" key="10">
    <source>
        <dbReference type="EMBL" id="SFK42340.1"/>
    </source>
</evidence>
<evidence type="ECO:0000313" key="11">
    <source>
        <dbReference type="Proteomes" id="UP000199533"/>
    </source>
</evidence>
<dbReference type="GO" id="GO:0102130">
    <property type="term" value="F:malonyl-CoA methyltransferase activity"/>
    <property type="evidence" value="ECO:0007669"/>
    <property type="project" value="UniProtKB-EC"/>
</dbReference>
<evidence type="ECO:0000256" key="6">
    <source>
        <dbReference type="ARBA" id="ARBA00022691"/>
    </source>
</evidence>
<feature type="domain" description="Methyltransferase type 11" evidence="9">
    <location>
        <begin position="52"/>
        <end position="156"/>
    </location>
</feature>
<dbReference type="HAMAP" id="MF_00835">
    <property type="entry name" value="BioC"/>
    <property type="match status" value="1"/>
</dbReference>
<dbReference type="STRING" id="52441.SAMN05216302_100645"/>
<organism evidence="10 11">
    <name type="scientific">Nitrosomonas aestuarii</name>
    <dbReference type="NCBI Taxonomy" id="52441"/>
    <lineage>
        <taxon>Bacteria</taxon>
        <taxon>Pseudomonadati</taxon>
        <taxon>Pseudomonadota</taxon>
        <taxon>Betaproteobacteria</taxon>
        <taxon>Nitrosomonadales</taxon>
        <taxon>Nitrosomonadaceae</taxon>
        <taxon>Nitrosomonas</taxon>
    </lineage>
</organism>
<reference evidence="11" key="1">
    <citation type="submission" date="2016-10" db="EMBL/GenBank/DDBJ databases">
        <authorList>
            <person name="Varghese N."/>
            <person name="Submissions S."/>
        </authorList>
    </citation>
    <scope>NUCLEOTIDE SEQUENCE [LARGE SCALE GENOMIC DNA]</scope>
    <source>
        <strain evidence="11">Nm69</strain>
    </source>
</reference>
<dbReference type="GO" id="GO:0008757">
    <property type="term" value="F:S-adenosylmethionine-dependent methyltransferase activity"/>
    <property type="evidence" value="ECO:0007669"/>
    <property type="project" value="InterPro"/>
</dbReference>
<protein>
    <recommendedName>
        <fullName evidence="3 8">Malonyl-[acyl-carrier protein] O-methyltransferase</fullName>
        <shortName evidence="8">Malonyl-ACP O-methyltransferase</shortName>
        <ecNumber evidence="3 8">2.1.1.197</ecNumber>
    </recommendedName>
    <alternativeName>
        <fullName evidence="8">Biotin synthesis protein BioC</fullName>
    </alternativeName>
</protein>
<name>A0A1I3ZEM2_9PROT</name>
<dbReference type="UniPathway" id="UPA00078"/>
<dbReference type="InterPro" id="IPR050602">
    <property type="entry name" value="Malonyl-ACP_OMT"/>
</dbReference>
<comment type="pathway">
    <text evidence="2 8">Cofactor biosynthesis; biotin biosynthesis.</text>
</comment>
<dbReference type="GO" id="GO:0032259">
    <property type="term" value="P:methylation"/>
    <property type="evidence" value="ECO:0007669"/>
    <property type="project" value="UniProtKB-KW"/>
</dbReference>
<comment type="function">
    <text evidence="8">Converts the free carboxyl group of a malonyl-thioester to its methyl ester by transfer of a methyl group from S-adenosyl-L-methionine (SAM). It allows to synthesize pimeloyl-ACP via the fatty acid synthetic pathway.</text>
</comment>
<evidence type="ECO:0000256" key="1">
    <source>
        <dbReference type="ARBA" id="ARBA00000852"/>
    </source>
</evidence>
<gene>
    <name evidence="8" type="primary">bioC</name>
    <name evidence="10" type="ORF">SAMN05216302_100645</name>
</gene>
<dbReference type="GO" id="GO:0010340">
    <property type="term" value="F:carboxyl-O-methyltransferase activity"/>
    <property type="evidence" value="ECO:0007669"/>
    <property type="project" value="UniProtKB-UniRule"/>
</dbReference>
<evidence type="ECO:0000259" key="9">
    <source>
        <dbReference type="Pfam" id="PF08241"/>
    </source>
</evidence>
<comment type="similarity">
    <text evidence="8">Belongs to the methyltransferase superfamily.</text>
</comment>
<dbReference type="InterPro" id="IPR011814">
    <property type="entry name" value="BioC"/>
</dbReference>
<evidence type="ECO:0000256" key="7">
    <source>
        <dbReference type="ARBA" id="ARBA00022756"/>
    </source>
</evidence>
<keyword evidence="5 8" id="KW-0808">Transferase</keyword>
<evidence type="ECO:0000256" key="5">
    <source>
        <dbReference type="ARBA" id="ARBA00022679"/>
    </source>
</evidence>
<keyword evidence="6 8" id="KW-0949">S-adenosyl-L-methionine</keyword>
<evidence type="ECO:0000256" key="3">
    <source>
        <dbReference type="ARBA" id="ARBA00012327"/>
    </source>
</evidence>
<dbReference type="EMBL" id="FOSP01000006">
    <property type="protein sequence ID" value="SFK42340.1"/>
    <property type="molecule type" value="Genomic_DNA"/>
</dbReference>
<keyword evidence="4 8" id="KW-0489">Methyltransferase</keyword>
<keyword evidence="11" id="KW-1185">Reference proteome</keyword>
<accession>A0A1I3ZEM2</accession>
<dbReference type="Gene3D" id="3.40.50.150">
    <property type="entry name" value="Vaccinia Virus protein VP39"/>
    <property type="match status" value="1"/>
</dbReference>
<dbReference type="Pfam" id="PF08241">
    <property type="entry name" value="Methyltransf_11"/>
    <property type="match status" value="1"/>
</dbReference>
<dbReference type="SUPFAM" id="SSF53335">
    <property type="entry name" value="S-adenosyl-L-methionine-dependent methyltransferases"/>
    <property type="match status" value="1"/>
</dbReference>
<dbReference type="GO" id="GO:0009102">
    <property type="term" value="P:biotin biosynthetic process"/>
    <property type="evidence" value="ECO:0007669"/>
    <property type="project" value="UniProtKB-UniRule"/>
</dbReference>
<dbReference type="CDD" id="cd02440">
    <property type="entry name" value="AdoMet_MTases"/>
    <property type="match status" value="1"/>
</dbReference>
<evidence type="ECO:0000256" key="8">
    <source>
        <dbReference type="HAMAP-Rule" id="MF_00835"/>
    </source>
</evidence>
<keyword evidence="7 8" id="KW-0093">Biotin biosynthesis</keyword>
<sequence length="292" mass="33822">MSEDYRLDKRQLRNAFGRAATTYDQAAVLQREISDRMFSRLDYIKYAPDTILDAGSGTGYGTQKLSVRYPDSRLVAMDIAWAMLQHAQPIATGWRRFWPFQKKQIQYLCADMERLPVKDESVGMIWSNLALQWCNDLDKTFCEVNRVLKTDGLFMFSTFGPDTLQELRQAFGHVDASVHVNRFIDMHDIGDLLVHNRFATPVMDMEYITLTYDDVMRVMRDLKAIGAHNVAQGRRQGLTGKMRWKKVIERYETLRSKGKLPATFEVIYGHAWKLPPKQSVITPEIRKQIIMS</sequence>
<dbReference type="RefSeq" id="WP_090697838.1">
    <property type="nucleotide sequence ID" value="NZ_FOSP01000006.1"/>
</dbReference>
<dbReference type="PANTHER" id="PTHR13090">
    <property type="entry name" value="ARGININE-HYDROXYLASE NDUFAF5, MITOCHONDRIAL"/>
    <property type="match status" value="1"/>
</dbReference>
<dbReference type="PANTHER" id="PTHR13090:SF1">
    <property type="entry name" value="ARGININE-HYDROXYLASE NDUFAF5, MITOCHONDRIAL"/>
    <property type="match status" value="1"/>
</dbReference>
<evidence type="ECO:0000256" key="4">
    <source>
        <dbReference type="ARBA" id="ARBA00022603"/>
    </source>
</evidence>
<comment type="catalytic activity">
    <reaction evidence="1 8">
        <text>malonyl-[ACP] + S-adenosyl-L-methionine = malonyl-[ACP] methyl ester + S-adenosyl-L-homocysteine</text>
        <dbReference type="Rhea" id="RHEA:17105"/>
        <dbReference type="Rhea" id="RHEA-COMP:9623"/>
        <dbReference type="Rhea" id="RHEA-COMP:9954"/>
        <dbReference type="ChEBI" id="CHEBI:57856"/>
        <dbReference type="ChEBI" id="CHEBI:59789"/>
        <dbReference type="ChEBI" id="CHEBI:78449"/>
        <dbReference type="ChEBI" id="CHEBI:78845"/>
        <dbReference type="EC" id="2.1.1.197"/>
    </reaction>
</comment>
<proteinExistence type="inferred from homology"/>
<dbReference type="NCBIfam" id="TIGR02072">
    <property type="entry name" value="BioC"/>
    <property type="match status" value="1"/>
</dbReference>